<proteinExistence type="inferred from homology"/>
<dbReference type="SUPFAM" id="SSF47794">
    <property type="entry name" value="Rad51 N-terminal domain-like"/>
    <property type="match status" value="1"/>
</dbReference>
<dbReference type="InterPro" id="IPR015946">
    <property type="entry name" value="KH_dom-like_a/b"/>
</dbReference>
<dbReference type="InterPro" id="IPR012340">
    <property type="entry name" value="NA-bd_OB-fold"/>
</dbReference>
<keyword evidence="1 7" id="KW-0806">Transcription termination</keyword>
<keyword evidence="3 7" id="KW-0889">Transcription antitermination</keyword>
<dbReference type="HAMAP" id="MF_00945_B">
    <property type="entry name" value="NusA_B"/>
    <property type="match status" value="1"/>
</dbReference>
<dbReference type="SUPFAM" id="SSF50249">
    <property type="entry name" value="Nucleic acid-binding proteins"/>
    <property type="match status" value="1"/>
</dbReference>
<comment type="function">
    <text evidence="7">Participates in both transcription termination and antitermination.</text>
</comment>
<dbReference type="CDD" id="cd22529">
    <property type="entry name" value="KH-II_NusA_rpt2"/>
    <property type="match status" value="1"/>
</dbReference>
<dbReference type="Proteomes" id="UP001207930">
    <property type="component" value="Unassembled WGS sequence"/>
</dbReference>
<dbReference type="PANTHER" id="PTHR22648">
    <property type="entry name" value="TRANSCRIPTION TERMINATION FACTOR NUSA"/>
    <property type="match status" value="1"/>
</dbReference>
<comment type="subcellular location">
    <subcellularLocation>
        <location evidence="7">Cytoplasm</location>
    </subcellularLocation>
</comment>
<dbReference type="EMBL" id="JAPDDS010000007">
    <property type="protein sequence ID" value="MCW1885836.1"/>
    <property type="molecule type" value="Genomic_DNA"/>
</dbReference>
<reference evidence="9 10" key="1">
    <citation type="submission" date="2022-10" db="EMBL/GenBank/DDBJ databases">
        <title>Luteolibacter flavescens strain MCCC 1K03193, whole genome shotgun sequencing project.</title>
        <authorList>
            <person name="Zhao G."/>
            <person name="Shen L."/>
        </authorList>
    </citation>
    <scope>NUCLEOTIDE SEQUENCE [LARGE SCALE GENOMIC DNA]</scope>
    <source>
        <strain evidence="9 10">MCCC 1K03193</strain>
    </source>
</reference>
<keyword evidence="2 7" id="KW-0963">Cytoplasm</keyword>
<evidence type="ECO:0000313" key="9">
    <source>
        <dbReference type="EMBL" id="MCW1885836.1"/>
    </source>
</evidence>
<sequence>MTNDIVALIDYYEKEKGIDRDKVVAALEYAFISAYRKMVPGADAIETLRADVNTKKGETRIFAVLTAVADEDYQDKFNEVPMGTALKKKPDAQPGDLLEFNVTPKDFGRIAVQTAKQTMMQRLRQAEKEMIYEEFKDRAGDIVSGTVRRFDRSDVLVDLGKFEGVMPSRERVQTEEYNIGDRIRAYVVAVENEGRGPEIILSRSHPNFVRRLFEAEVNEISDRTVEIRGIAREAGYRTKVAVFSTDEKVDPVGACVGLRGARVKNIVRELNNEKVDIIRWSDDPEEFVREALKPAVLRTITVDKENRVVHVTVEEEDLSKAIGRRGQNARLSSRLMGWDVQVRKDESKLEQFEKKIAGAAHSMAEQLGLDDDLAAKLFRAGGMSADIVAEMPVDYIAANLEISEERAQDILDRAKEHSTSA</sequence>
<keyword evidence="10" id="KW-1185">Reference proteome</keyword>
<dbReference type="RefSeq" id="WP_264501793.1">
    <property type="nucleotide sequence ID" value="NZ_JAPDDS010000007.1"/>
</dbReference>
<evidence type="ECO:0000256" key="4">
    <source>
        <dbReference type="ARBA" id="ARBA00022884"/>
    </source>
</evidence>
<evidence type="ECO:0000256" key="2">
    <source>
        <dbReference type="ARBA" id="ARBA00022490"/>
    </source>
</evidence>
<comment type="caution">
    <text evidence="9">The sequence shown here is derived from an EMBL/GenBank/DDBJ whole genome shotgun (WGS) entry which is preliminary data.</text>
</comment>
<keyword evidence="6 7" id="KW-0804">Transcription</keyword>
<dbReference type="InterPro" id="IPR013735">
    <property type="entry name" value="TF_NusA_N"/>
</dbReference>
<dbReference type="Gene3D" id="3.30.300.20">
    <property type="match status" value="2"/>
</dbReference>
<evidence type="ECO:0000259" key="8">
    <source>
        <dbReference type="PROSITE" id="PS50126"/>
    </source>
</evidence>
<dbReference type="PANTHER" id="PTHR22648:SF0">
    <property type="entry name" value="TRANSCRIPTION TERMINATION_ANTITERMINATION PROTEIN NUSA"/>
    <property type="match status" value="1"/>
</dbReference>
<dbReference type="Pfam" id="PF08529">
    <property type="entry name" value="NusA_N"/>
    <property type="match status" value="1"/>
</dbReference>
<evidence type="ECO:0000256" key="7">
    <source>
        <dbReference type="HAMAP-Rule" id="MF_00945"/>
    </source>
</evidence>
<keyword evidence="4 7" id="KW-0694">RNA-binding</keyword>
<dbReference type="InterPro" id="IPR010213">
    <property type="entry name" value="TF_NusA"/>
</dbReference>
<dbReference type="SMART" id="SM00322">
    <property type="entry name" value="KH"/>
    <property type="match status" value="1"/>
</dbReference>
<dbReference type="InterPro" id="IPR030842">
    <property type="entry name" value="TF_NusA_bacterial"/>
</dbReference>
<comment type="subunit">
    <text evidence="7">Monomer. Binds directly to the core enzyme of the DNA-dependent RNA polymerase and to nascent RNA.</text>
</comment>
<evidence type="ECO:0000256" key="1">
    <source>
        <dbReference type="ARBA" id="ARBA00022472"/>
    </source>
</evidence>
<dbReference type="SMART" id="SM00316">
    <property type="entry name" value="S1"/>
    <property type="match status" value="1"/>
</dbReference>
<accession>A0ABT3FQH4</accession>
<dbReference type="CDD" id="cd04455">
    <property type="entry name" value="S1_NusA"/>
    <property type="match status" value="1"/>
</dbReference>
<name>A0ABT3FQH4_9BACT</name>
<dbReference type="InterPro" id="IPR036555">
    <property type="entry name" value="NusA_N_sf"/>
</dbReference>
<dbReference type="Pfam" id="PF26594">
    <property type="entry name" value="KH_NusA_2nd"/>
    <property type="match status" value="1"/>
</dbReference>
<dbReference type="InterPro" id="IPR025249">
    <property type="entry name" value="TF_NusA_KH_1st"/>
</dbReference>
<evidence type="ECO:0000256" key="3">
    <source>
        <dbReference type="ARBA" id="ARBA00022814"/>
    </source>
</evidence>
<dbReference type="SUPFAM" id="SSF54814">
    <property type="entry name" value="Prokaryotic type KH domain (KH-domain type II)"/>
    <property type="match status" value="2"/>
</dbReference>
<dbReference type="NCBIfam" id="TIGR01953">
    <property type="entry name" value="NusA"/>
    <property type="match status" value="1"/>
</dbReference>
<protein>
    <recommendedName>
        <fullName evidence="7">Transcription termination/antitermination protein NusA</fullName>
    </recommendedName>
</protein>
<dbReference type="Pfam" id="PF00575">
    <property type="entry name" value="S1"/>
    <property type="match status" value="1"/>
</dbReference>
<evidence type="ECO:0000256" key="5">
    <source>
        <dbReference type="ARBA" id="ARBA00023015"/>
    </source>
</evidence>
<dbReference type="Pfam" id="PF13184">
    <property type="entry name" value="KH_NusA_1st"/>
    <property type="match status" value="1"/>
</dbReference>
<gene>
    <name evidence="7 9" type="primary">nusA</name>
    <name evidence="9" type="ORF">OKA04_13935</name>
</gene>
<dbReference type="CDD" id="cd02134">
    <property type="entry name" value="KH-II_NusA_rpt1"/>
    <property type="match status" value="1"/>
</dbReference>
<dbReference type="SUPFAM" id="SSF69705">
    <property type="entry name" value="Transcription factor NusA, N-terminal domain"/>
    <property type="match status" value="1"/>
</dbReference>
<dbReference type="Gene3D" id="3.30.1480.10">
    <property type="entry name" value="NusA, N-terminal domain"/>
    <property type="match status" value="1"/>
</dbReference>
<dbReference type="InterPro" id="IPR003029">
    <property type="entry name" value="S1_domain"/>
</dbReference>
<organism evidence="9 10">
    <name type="scientific">Luteolibacter flavescens</name>
    <dbReference type="NCBI Taxonomy" id="1859460"/>
    <lineage>
        <taxon>Bacteria</taxon>
        <taxon>Pseudomonadati</taxon>
        <taxon>Verrucomicrobiota</taxon>
        <taxon>Verrucomicrobiia</taxon>
        <taxon>Verrucomicrobiales</taxon>
        <taxon>Verrucomicrobiaceae</taxon>
        <taxon>Luteolibacter</taxon>
    </lineage>
</organism>
<keyword evidence="5 7" id="KW-0805">Transcription regulation</keyword>
<comment type="similarity">
    <text evidence="7">Belongs to the NusA family.</text>
</comment>
<dbReference type="Gene3D" id="2.40.50.140">
    <property type="entry name" value="Nucleic acid-binding proteins"/>
    <property type="match status" value="1"/>
</dbReference>
<evidence type="ECO:0000313" key="10">
    <source>
        <dbReference type="Proteomes" id="UP001207930"/>
    </source>
</evidence>
<evidence type="ECO:0000256" key="6">
    <source>
        <dbReference type="ARBA" id="ARBA00023163"/>
    </source>
</evidence>
<feature type="domain" description="S1 motif" evidence="8">
    <location>
        <begin position="140"/>
        <end position="204"/>
    </location>
</feature>
<dbReference type="InterPro" id="IPR004087">
    <property type="entry name" value="KH_dom"/>
</dbReference>
<dbReference type="PROSITE" id="PS50126">
    <property type="entry name" value="S1"/>
    <property type="match status" value="1"/>
</dbReference>
<dbReference type="InterPro" id="IPR010995">
    <property type="entry name" value="DNA_repair_Rad51/TF_NusA_a-hlx"/>
</dbReference>
<dbReference type="Gene3D" id="1.10.150.20">
    <property type="entry name" value="5' to 3' exonuclease, C-terminal subdomain"/>
    <property type="match status" value="1"/>
</dbReference>
<dbReference type="InterPro" id="IPR009019">
    <property type="entry name" value="KH_sf_prok-type"/>
</dbReference>
<dbReference type="InterPro" id="IPR058582">
    <property type="entry name" value="KH_NusA_2nd"/>
</dbReference>